<protein>
    <submittedName>
        <fullName evidence="1">Uncharacterized protein</fullName>
    </submittedName>
</protein>
<sequence>MPEGTIQVLLVGAKGLENTDFFNNIDPFVLLACRSQEQRSSVASGQGSEPEWNETFVFTISEGTSELVLKIMDQDTITDDDYLGKASIPLEPLFIEGNLPATAYNVVKDEEYRGEIRVGLSFTPECKYVSSKDRAKPSPALPEKPPDKLE</sequence>
<dbReference type="EMBL" id="RCHU02000002">
    <property type="protein sequence ID" value="KAL3604080.1"/>
    <property type="molecule type" value="Genomic_DNA"/>
</dbReference>
<comment type="caution">
    <text evidence="1">The sequence shown here is derived from an EMBL/GenBank/DDBJ whole genome shotgun (WGS) entry which is preliminary data.</text>
</comment>
<proteinExistence type="predicted"/>
<reference evidence="1 2" key="1">
    <citation type="journal article" date="2024" name="Plant Biotechnol. J.">
        <title>Genome and CRISPR/Cas9 system of a widespread forest tree (Populus alba) in the world.</title>
        <authorList>
            <person name="Liu Y.J."/>
            <person name="Jiang P.F."/>
            <person name="Han X.M."/>
            <person name="Li X.Y."/>
            <person name="Wang H.M."/>
            <person name="Wang Y.J."/>
            <person name="Wang X.X."/>
            <person name="Zeng Q.Y."/>
        </authorList>
    </citation>
    <scope>NUCLEOTIDE SEQUENCE [LARGE SCALE GENOMIC DNA]</scope>
    <source>
        <strain evidence="2">cv. PAL-ZL1</strain>
    </source>
</reference>
<evidence type="ECO:0000313" key="1">
    <source>
        <dbReference type="EMBL" id="KAL3604080.1"/>
    </source>
</evidence>
<keyword evidence="2" id="KW-1185">Reference proteome</keyword>
<accession>A0ACC4CRY0</accession>
<gene>
    <name evidence="1" type="ORF">D5086_004939</name>
</gene>
<organism evidence="1 2">
    <name type="scientific">Populus alba</name>
    <name type="common">White poplar</name>
    <dbReference type="NCBI Taxonomy" id="43335"/>
    <lineage>
        <taxon>Eukaryota</taxon>
        <taxon>Viridiplantae</taxon>
        <taxon>Streptophyta</taxon>
        <taxon>Embryophyta</taxon>
        <taxon>Tracheophyta</taxon>
        <taxon>Spermatophyta</taxon>
        <taxon>Magnoliopsida</taxon>
        <taxon>eudicotyledons</taxon>
        <taxon>Gunneridae</taxon>
        <taxon>Pentapetalae</taxon>
        <taxon>rosids</taxon>
        <taxon>fabids</taxon>
        <taxon>Malpighiales</taxon>
        <taxon>Salicaceae</taxon>
        <taxon>Saliceae</taxon>
        <taxon>Populus</taxon>
    </lineage>
</organism>
<dbReference type="Proteomes" id="UP000309997">
    <property type="component" value="Unassembled WGS sequence"/>
</dbReference>
<name>A0ACC4CRY0_POPAL</name>
<evidence type="ECO:0000313" key="2">
    <source>
        <dbReference type="Proteomes" id="UP000309997"/>
    </source>
</evidence>